<dbReference type="SUPFAM" id="SSF48264">
    <property type="entry name" value="Cytochrome P450"/>
    <property type="match status" value="1"/>
</dbReference>
<dbReference type="InterPro" id="IPR029039">
    <property type="entry name" value="Flavoprotein-like_sf"/>
</dbReference>
<evidence type="ECO:0000256" key="5">
    <source>
        <dbReference type="ARBA" id="ARBA00022630"/>
    </source>
</evidence>
<dbReference type="InterPro" id="IPR008254">
    <property type="entry name" value="Flavodoxin/NO_synth"/>
</dbReference>
<dbReference type="Gene3D" id="1.10.630.10">
    <property type="entry name" value="Cytochrome P450"/>
    <property type="match status" value="1"/>
</dbReference>
<evidence type="ECO:0000256" key="4">
    <source>
        <dbReference type="ARBA" id="ARBA00022448"/>
    </source>
</evidence>
<evidence type="ECO:0000256" key="11">
    <source>
        <dbReference type="ARBA" id="ARBA00023004"/>
    </source>
</evidence>
<feature type="domain" description="Flavodoxin-like" evidence="14">
    <location>
        <begin position="619"/>
        <end position="773"/>
    </location>
</feature>
<dbReference type="InterPro" id="IPR001433">
    <property type="entry name" value="OxRdtase_FAD/NAD-bd"/>
</dbReference>
<dbReference type="InterPro" id="IPR023173">
    <property type="entry name" value="NADPH_Cyt_P450_Rdtase_alpha"/>
</dbReference>
<dbReference type="InterPro" id="IPR039261">
    <property type="entry name" value="FNR_nucleotide-bd"/>
</dbReference>
<comment type="similarity">
    <text evidence="3">In the N-terminal section; belongs to the cytochrome P450 family.</text>
</comment>
<dbReference type="InterPro" id="IPR001128">
    <property type="entry name" value="Cyt_P450"/>
</dbReference>
<dbReference type="Gene3D" id="3.40.50.80">
    <property type="entry name" value="Nucleotide-binding domain of ferredoxin-NADP reductase (FNR) module"/>
    <property type="match status" value="1"/>
</dbReference>
<comment type="cofactor">
    <cofactor evidence="1">
        <name>FMN</name>
        <dbReference type="ChEBI" id="CHEBI:58210"/>
    </cofactor>
</comment>
<evidence type="ECO:0000259" key="15">
    <source>
        <dbReference type="PROSITE" id="PS51384"/>
    </source>
</evidence>
<dbReference type="PANTHER" id="PTHR19384">
    <property type="entry name" value="NITRIC OXIDE SYNTHASE-RELATED"/>
    <property type="match status" value="1"/>
</dbReference>
<evidence type="ECO:0000256" key="12">
    <source>
        <dbReference type="ARBA" id="ARBA00023797"/>
    </source>
</evidence>
<dbReference type="PROSITE" id="PS51384">
    <property type="entry name" value="FAD_FR"/>
    <property type="match status" value="1"/>
</dbReference>
<evidence type="ECO:0000256" key="3">
    <source>
        <dbReference type="ARBA" id="ARBA00010018"/>
    </source>
</evidence>
<keyword evidence="7" id="KW-0479">Metal-binding</keyword>
<dbReference type="PRINTS" id="PR00369">
    <property type="entry name" value="FLAVODOXIN"/>
</dbReference>
<evidence type="ECO:0000256" key="1">
    <source>
        <dbReference type="ARBA" id="ARBA00001917"/>
    </source>
</evidence>
<feature type="domain" description="FAD-binding FR-type" evidence="15">
    <location>
        <begin position="820"/>
        <end position="1065"/>
    </location>
</feature>
<keyword evidence="4" id="KW-0813">Transport</keyword>
<evidence type="ECO:0000256" key="6">
    <source>
        <dbReference type="ARBA" id="ARBA00022643"/>
    </source>
</evidence>
<dbReference type="Pfam" id="PF00258">
    <property type="entry name" value="Flavodoxin_1"/>
    <property type="match status" value="1"/>
</dbReference>
<evidence type="ECO:0000256" key="9">
    <source>
        <dbReference type="ARBA" id="ARBA00022857"/>
    </source>
</evidence>
<evidence type="ECO:0000256" key="13">
    <source>
        <dbReference type="ARBA" id="ARBA00049342"/>
    </source>
</evidence>
<dbReference type="InterPro" id="IPR017972">
    <property type="entry name" value="Cyt_P450_CS"/>
</dbReference>
<keyword evidence="17" id="KW-1185">Reference proteome</keyword>
<dbReference type="InterPro" id="IPR003097">
    <property type="entry name" value="CysJ-like_FAD-binding"/>
</dbReference>
<dbReference type="Pfam" id="PF00175">
    <property type="entry name" value="NAD_binding_1"/>
    <property type="match status" value="1"/>
</dbReference>
<name>A0ABR2VRT9_9FUNG</name>
<keyword evidence="10" id="KW-0560">Oxidoreductase</keyword>
<keyword evidence="9" id="KW-0521">NADP</keyword>
<keyword evidence="5" id="KW-0285">Flavoprotein</keyword>
<keyword evidence="11" id="KW-0408">Iron</keyword>
<evidence type="ECO:0000256" key="7">
    <source>
        <dbReference type="ARBA" id="ARBA00022723"/>
    </source>
</evidence>
<evidence type="ECO:0000313" key="16">
    <source>
        <dbReference type="EMBL" id="KAK9695918.1"/>
    </source>
</evidence>
<dbReference type="InterPro" id="IPR001094">
    <property type="entry name" value="Flavdoxin-like"/>
</dbReference>
<proteinExistence type="inferred from homology"/>
<dbReference type="PROSITE" id="PS50902">
    <property type="entry name" value="FLAVODOXIN_LIKE"/>
    <property type="match status" value="1"/>
</dbReference>
<gene>
    <name evidence="16" type="ORF">K7432_012736</name>
</gene>
<keyword evidence="8" id="KW-0274">FAD</keyword>
<dbReference type="Gene3D" id="2.40.30.10">
    <property type="entry name" value="Translation factors"/>
    <property type="match status" value="1"/>
</dbReference>
<dbReference type="PRINTS" id="PR00371">
    <property type="entry name" value="FPNCR"/>
</dbReference>
<dbReference type="Gene3D" id="3.40.50.360">
    <property type="match status" value="1"/>
</dbReference>
<dbReference type="InterPro" id="IPR017938">
    <property type="entry name" value="Riboflavin_synthase-like_b-brl"/>
</dbReference>
<dbReference type="Gene3D" id="1.20.990.10">
    <property type="entry name" value="NADPH-cytochrome p450 Reductase, Chain A, domain 3"/>
    <property type="match status" value="1"/>
</dbReference>
<protein>
    <recommendedName>
        <fullName evidence="12">NADPH--hemoprotein reductase</fullName>
        <ecNumber evidence="12">1.6.2.4</ecNumber>
    </recommendedName>
</protein>
<dbReference type="PROSITE" id="PS00086">
    <property type="entry name" value="CYTOCHROME_P450"/>
    <property type="match status" value="1"/>
</dbReference>
<comment type="caution">
    <text evidence="16">The sequence shown here is derived from an EMBL/GenBank/DDBJ whole genome shotgun (WGS) entry which is preliminary data.</text>
</comment>
<dbReference type="SUPFAM" id="SSF52343">
    <property type="entry name" value="Ferredoxin reductase-like, C-terminal NADP-linked domain"/>
    <property type="match status" value="1"/>
</dbReference>
<dbReference type="InterPro" id="IPR017927">
    <property type="entry name" value="FAD-bd_FR_type"/>
</dbReference>
<dbReference type="SUPFAM" id="SSF63380">
    <property type="entry name" value="Riboflavin synthase domain-like"/>
    <property type="match status" value="1"/>
</dbReference>
<evidence type="ECO:0000313" key="17">
    <source>
        <dbReference type="Proteomes" id="UP001479436"/>
    </source>
</evidence>
<reference evidence="16 17" key="1">
    <citation type="submission" date="2023-04" db="EMBL/GenBank/DDBJ databases">
        <title>Genome of Basidiobolus ranarum AG-B5.</title>
        <authorList>
            <person name="Stajich J.E."/>
            <person name="Carter-House D."/>
            <person name="Gryganskyi A."/>
        </authorList>
    </citation>
    <scope>NUCLEOTIDE SEQUENCE [LARGE SCALE GENOMIC DNA]</scope>
    <source>
        <strain evidence="16 17">AG-B5</strain>
    </source>
</reference>
<dbReference type="InterPro" id="IPR001709">
    <property type="entry name" value="Flavoprot_Pyr_Nucl_cyt_Rdtase"/>
</dbReference>
<organism evidence="16 17">
    <name type="scientific">Basidiobolus ranarum</name>
    <dbReference type="NCBI Taxonomy" id="34480"/>
    <lineage>
        <taxon>Eukaryota</taxon>
        <taxon>Fungi</taxon>
        <taxon>Fungi incertae sedis</taxon>
        <taxon>Zoopagomycota</taxon>
        <taxon>Entomophthoromycotina</taxon>
        <taxon>Basidiobolomycetes</taxon>
        <taxon>Basidiobolales</taxon>
        <taxon>Basidiobolaceae</taxon>
        <taxon>Basidiobolus</taxon>
    </lineage>
</organism>
<keyword evidence="6" id="KW-0288">FMN</keyword>
<accession>A0ABR2VRT9</accession>
<evidence type="ECO:0000256" key="2">
    <source>
        <dbReference type="ARBA" id="ARBA00001974"/>
    </source>
</evidence>
<evidence type="ECO:0000256" key="10">
    <source>
        <dbReference type="ARBA" id="ARBA00023002"/>
    </source>
</evidence>
<dbReference type="Proteomes" id="UP001479436">
    <property type="component" value="Unassembled WGS sequence"/>
</dbReference>
<dbReference type="PANTHER" id="PTHR19384:SF17">
    <property type="entry name" value="NADPH--CYTOCHROME P450 REDUCTASE"/>
    <property type="match status" value="1"/>
</dbReference>
<comment type="catalytic activity">
    <reaction evidence="13">
        <text>2 oxidized [cytochrome P450] + NADPH = 2 reduced [cytochrome P450] + NADP(+) + H(+)</text>
        <dbReference type="Rhea" id="RHEA:24040"/>
        <dbReference type="Rhea" id="RHEA-COMP:14627"/>
        <dbReference type="Rhea" id="RHEA-COMP:14628"/>
        <dbReference type="ChEBI" id="CHEBI:15378"/>
        <dbReference type="ChEBI" id="CHEBI:55376"/>
        <dbReference type="ChEBI" id="CHEBI:57783"/>
        <dbReference type="ChEBI" id="CHEBI:58349"/>
        <dbReference type="ChEBI" id="CHEBI:60344"/>
        <dbReference type="EC" id="1.6.2.4"/>
    </reaction>
</comment>
<evidence type="ECO:0000256" key="8">
    <source>
        <dbReference type="ARBA" id="ARBA00022827"/>
    </source>
</evidence>
<dbReference type="EC" id="1.6.2.4" evidence="12"/>
<comment type="cofactor">
    <cofactor evidence="2">
        <name>FAD</name>
        <dbReference type="ChEBI" id="CHEBI:57692"/>
    </cofactor>
</comment>
<dbReference type="InterPro" id="IPR036396">
    <property type="entry name" value="Cyt_P450_sf"/>
</dbReference>
<dbReference type="Pfam" id="PF00067">
    <property type="entry name" value="p450"/>
    <property type="match status" value="1"/>
</dbReference>
<dbReference type="SUPFAM" id="SSF52218">
    <property type="entry name" value="Flavoproteins"/>
    <property type="match status" value="1"/>
</dbReference>
<evidence type="ECO:0000259" key="14">
    <source>
        <dbReference type="PROSITE" id="PS50902"/>
    </source>
</evidence>
<dbReference type="EMBL" id="JASJQH010008022">
    <property type="protein sequence ID" value="KAK9695918.1"/>
    <property type="molecule type" value="Genomic_DNA"/>
</dbReference>
<sequence>MTVAYSSDSGVDLSPKSSILKCENSLPDSLTQVDTALTDNQTTLRVSFSGEDESKSGVSIQIQPYNSMEDVKRECGQKMNISSSEGIEFHDRDGEAINSVEQLISKDVAFVVLNGTSYREIATPPTVPLFGTLPYILPDVIGSVAEFFKEYDSPLLQLYSFQRRSLTTNHPAIAELFAQENEYFTKKIVLPFAEVKAIGGDGLFTTDSDEQIWKLAHKLLMPAFSASAMKAYATEMAKLGKKLVNVLEDISGGQEPVLISPWMTKITFETIGRVGFGFDFGLLESKDSPIHPFIDAMSFCLGQARTRAFRSQYWKLLPIWSNYQFDRMMKLMKDTVDEVIVQRKSCPQGEDESKDLLGFMLNASDKSTGQKLPDEVIRDQVVTFLIAGHETTSNTLSWCLYCLAKNPAILKNVLQEIANVGINNDDLPTTAQISRLKYLTQVLKETLRMYPPLALLQKSCIKDCRLPFGYFAEEGTVVQVQIYALHHNPNIWENPSVFNPDRFNSSEESKRSRYSWLPFSIGARGCIGLQFAMQEAKIILAMLLRKFEFQLPDDKPIHIDIASGAIIKPKDLYFNIKRRTSFPEPTTQPPSEGPTAFTQLSDALTISKAPPSNIQLPKFTVLFGSNMGMSEEYANKVAGYARNLGFSNVDITSLDDWEVLTNGKYESGEIHDEKTKPIVMIITSTYNGFPPDNAVEFDKFISANKESGILPFNGLRYAVFGCGNKQWRTYQNFPKKVNDRMEFLGAEQLFPVGAGNADSDVDADFAEWLARFYAALLADFGLEGASLGSLATSNSGDPTKGVSLQFISAENLKDKPSQPKEPELAIIRKNMELQNVESSGRSTRHLEIQLPEDQIYQTGDHLEIFPENDPNLVEEVAITLGYALDAVFEVKIEDSSNSHLSSRSLAANLKGPHTVRHVLTNYADLQAAPSRQFIGVCLSAISQTESEKQYFESMCQTGEKGSEIYTGFVKQNRCLIDLLKNYPMIKTLNFLSFLCAMPVMTKRRYSIASCPQVHKNVAHLCVGIVEDVVQNKIYKGLCTGFLSNCNPGKPIRANIRNAKDVFHLPEDPTVPLIMVCAGTGIAPFRGFLQERRLKGCKSSKKGGESTTYLFFGCRSPEHDFIYKDELEEFVADGTLDQLTMAFSRIGDPKRYVQHNLLASAALVWDLIHNKGGAFYVCGSASGMARDVSTTVTAIFEQVGGLRAEEAHTYFQQLQQHGKYNEDVWG</sequence>
<dbReference type="Pfam" id="PF00667">
    <property type="entry name" value="FAD_binding_1"/>
    <property type="match status" value="1"/>
</dbReference>